<feature type="transmembrane region" description="Helical" evidence="6">
    <location>
        <begin position="198"/>
        <end position="217"/>
    </location>
</feature>
<dbReference type="Proteomes" id="UP000011625">
    <property type="component" value="Unassembled WGS sequence"/>
</dbReference>
<feature type="transmembrane region" description="Helical" evidence="6">
    <location>
        <begin position="134"/>
        <end position="157"/>
    </location>
</feature>
<name>M0N6I7_9EURY</name>
<dbReference type="GO" id="GO:0005886">
    <property type="term" value="C:plasma membrane"/>
    <property type="evidence" value="ECO:0007669"/>
    <property type="project" value="UniProtKB-SubCell"/>
</dbReference>
<sequence length="261" mass="27340">MNERLAAAAATVRRIVRHVTGNYVPFLAGSLAYHVFVALVPVSLLSLVVVSAVGGEAGVDYLVELTQPYLTPRARALLANAITGAADRTGLVVLGAGALVWSLFRIFRGLDIAFATIYDAPTHDSLGRQFGDGVVAVLAVTGGLAASVVVGAIVAVVPLGPLARLANPLLFVVVLAVVFFPLYYVFPNVEVTPRDVLPGTVVAAIGWALFHVIFQLYATYAITQEAYEVLGVVLSVLIWVYASMFILLTGAAVNAVLGGHG</sequence>
<evidence type="ECO:0000313" key="7">
    <source>
        <dbReference type="EMBL" id="EMA53476.1"/>
    </source>
</evidence>
<protein>
    <submittedName>
        <fullName evidence="7">Ribonuclease BN</fullName>
    </submittedName>
</protein>
<dbReference type="PANTHER" id="PTHR30213:SF0">
    <property type="entry name" value="UPF0761 MEMBRANE PROTEIN YIHY"/>
    <property type="match status" value="1"/>
</dbReference>
<dbReference type="NCBIfam" id="TIGR00765">
    <property type="entry name" value="yihY_not_rbn"/>
    <property type="match status" value="1"/>
</dbReference>
<comment type="subcellular location">
    <subcellularLocation>
        <location evidence="1">Cell membrane</location>
        <topology evidence="1">Multi-pass membrane protein</topology>
    </subcellularLocation>
</comment>
<feature type="transmembrane region" description="Helical" evidence="6">
    <location>
        <begin position="169"/>
        <end position="186"/>
    </location>
</feature>
<evidence type="ECO:0000313" key="8">
    <source>
        <dbReference type="Proteomes" id="UP000011625"/>
    </source>
</evidence>
<dbReference type="STRING" id="1227456.C450_09197"/>
<keyword evidence="5 6" id="KW-0472">Membrane</keyword>
<evidence type="ECO:0000256" key="3">
    <source>
        <dbReference type="ARBA" id="ARBA00022692"/>
    </source>
</evidence>
<dbReference type="InterPro" id="IPR017039">
    <property type="entry name" value="Virul_fac_BrkB"/>
</dbReference>
<dbReference type="Pfam" id="PF03631">
    <property type="entry name" value="Virul_fac_BrkB"/>
    <property type="match status" value="1"/>
</dbReference>
<organism evidence="7 8">
    <name type="scientific">Halococcus salifodinae DSM 8989</name>
    <dbReference type="NCBI Taxonomy" id="1227456"/>
    <lineage>
        <taxon>Archaea</taxon>
        <taxon>Methanobacteriati</taxon>
        <taxon>Methanobacteriota</taxon>
        <taxon>Stenosarchaea group</taxon>
        <taxon>Halobacteria</taxon>
        <taxon>Halobacteriales</taxon>
        <taxon>Halococcaceae</taxon>
        <taxon>Halococcus</taxon>
    </lineage>
</organism>
<keyword evidence="3 6" id="KW-0812">Transmembrane</keyword>
<evidence type="ECO:0000256" key="4">
    <source>
        <dbReference type="ARBA" id="ARBA00022989"/>
    </source>
</evidence>
<dbReference type="PIRSF" id="PIRSF035875">
    <property type="entry name" value="RNase_BN"/>
    <property type="match status" value="1"/>
</dbReference>
<evidence type="ECO:0000256" key="2">
    <source>
        <dbReference type="ARBA" id="ARBA00022475"/>
    </source>
</evidence>
<comment type="caution">
    <text evidence="7">The sequence shown here is derived from an EMBL/GenBank/DDBJ whole genome shotgun (WGS) entry which is preliminary data.</text>
</comment>
<feature type="transmembrane region" description="Helical" evidence="6">
    <location>
        <begin position="31"/>
        <end position="55"/>
    </location>
</feature>
<evidence type="ECO:0000256" key="6">
    <source>
        <dbReference type="SAM" id="Phobius"/>
    </source>
</evidence>
<dbReference type="AlphaFoldDB" id="M0N6I7"/>
<dbReference type="EMBL" id="AOME01000051">
    <property type="protein sequence ID" value="EMA53476.1"/>
    <property type="molecule type" value="Genomic_DNA"/>
</dbReference>
<keyword evidence="8" id="KW-1185">Reference proteome</keyword>
<keyword evidence="4 6" id="KW-1133">Transmembrane helix</keyword>
<proteinExistence type="predicted"/>
<evidence type="ECO:0000256" key="5">
    <source>
        <dbReference type="ARBA" id="ARBA00023136"/>
    </source>
</evidence>
<reference evidence="7 8" key="1">
    <citation type="journal article" date="2014" name="PLoS Genet.">
        <title>Phylogenetically driven sequencing of extremely halophilic archaea reveals strategies for static and dynamic osmo-response.</title>
        <authorList>
            <person name="Becker E.A."/>
            <person name="Seitzer P.M."/>
            <person name="Tritt A."/>
            <person name="Larsen D."/>
            <person name="Krusor M."/>
            <person name="Yao A.I."/>
            <person name="Wu D."/>
            <person name="Madern D."/>
            <person name="Eisen J.A."/>
            <person name="Darling A.E."/>
            <person name="Facciotti M.T."/>
        </authorList>
    </citation>
    <scope>NUCLEOTIDE SEQUENCE [LARGE SCALE GENOMIC DNA]</scope>
    <source>
        <strain evidence="7 8">DSM 8989</strain>
    </source>
</reference>
<accession>M0N6I7</accession>
<dbReference type="RefSeq" id="WP_005042813.1">
    <property type="nucleotide sequence ID" value="NZ_AOME01000051.1"/>
</dbReference>
<evidence type="ECO:0000256" key="1">
    <source>
        <dbReference type="ARBA" id="ARBA00004651"/>
    </source>
</evidence>
<dbReference type="OrthoDB" id="204872at2157"/>
<keyword evidence="2" id="KW-1003">Cell membrane</keyword>
<feature type="transmembrane region" description="Helical" evidence="6">
    <location>
        <begin position="229"/>
        <end position="257"/>
    </location>
</feature>
<dbReference type="PANTHER" id="PTHR30213">
    <property type="entry name" value="INNER MEMBRANE PROTEIN YHJD"/>
    <property type="match status" value="1"/>
</dbReference>
<dbReference type="PATRIC" id="fig|1227456.3.peg.1860"/>
<gene>
    <name evidence="7" type="ORF">C450_09197</name>
</gene>